<dbReference type="SUPFAM" id="SSF50037">
    <property type="entry name" value="C-terminal domain of transcriptional repressors"/>
    <property type="match status" value="1"/>
</dbReference>
<dbReference type="GO" id="GO:0016874">
    <property type="term" value="F:ligase activity"/>
    <property type="evidence" value="ECO:0007669"/>
    <property type="project" value="UniProtKB-KW"/>
</dbReference>
<dbReference type="InterPro" id="IPR008988">
    <property type="entry name" value="Transcriptional_repressor_C"/>
</dbReference>
<gene>
    <name evidence="2" type="ORF">H9815_03335</name>
</gene>
<evidence type="ECO:0000259" key="1">
    <source>
        <dbReference type="Pfam" id="PF02237"/>
    </source>
</evidence>
<comment type="caution">
    <text evidence="2">The sequence shown here is derived from an EMBL/GenBank/DDBJ whole genome shotgun (WGS) entry which is preliminary data.</text>
</comment>
<accession>A0A9D2EBV6</accession>
<proteinExistence type="predicted"/>
<keyword evidence="2" id="KW-0436">Ligase</keyword>
<name>A0A9D2EBV6_9MICO</name>
<dbReference type="Proteomes" id="UP000824037">
    <property type="component" value="Unassembled WGS sequence"/>
</dbReference>
<dbReference type="InterPro" id="IPR003142">
    <property type="entry name" value="BPL_C"/>
</dbReference>
<evidence type="ECO:0000313" key="2">
    <source>
        <dbReference type="EMBL" id="HIZ34789.1"/>
    </source>
</evidence>
<organism evidence="2 3">
    <name type="scientific">Candidatus Ruania gallistercoris</name>
    <dbReference type="NCBI Taxonomy" id="2838746"/>
    <lineage>
        <taxon>Bacteria</taxon>
        <taxon>Bacillati</taxon>
        <taxon>Actinomycetota</taxon>
        <taxon>Actinomycetes</taxon>
        <taxon>Micrococcales</taxon>
        <taxon>Ruaniaceae</taxon>
        <taxon>Ruania</taxon>
    </lineage>
</organism>
<evidence type="ECO:0000313" key="3">
    <source>
        <dbReference type="Proteomes" id="UP000824037"/>
    </source>
</evidence>
<sequence>GSALEGEAVDLAEDGALMVRLDEGGERVVRAGDVTHLRPG</sequence>
<feature type="domain" description="Biotin protein ligase C-terminal" evidence="1">
    <location>
        <begin position="4"/>
        <end position="36"/>
    </location>
</feature>
<reference evidence="2" key="1">
    <citation type="journal article" date="2021" name="PeerJ">
        <title>Extensive microbial diversity within the chicken gut microbiome revealed by metagenomics and culture.</title>
        <authorList>
            <person name="Gilroy R."/>
            <person name="Ravi A."/>
            <person name="Getino M."/>
            <person name="Pursley I."/>
            <person name="Horton D.L."/>
            <person name="Alikhan N.F."/>
            <person name="Baker D."/>
            <person name="Gharbi K."/>
            <person name="Hall N."/>
            <person name="Watson M."/>
            <person name="Adriaenssens E.M."/>
            <person name="Foster-Nyarko E."/>
            <person name="Jarju S."/>
            <person name="Secka A."/>
            <person name="Antonio M."/>
            <person name="Oren A."/>
            <person name="Chaudhuri R.R."/>
            <person name="La Ragione R."/>
            <person name="Hildebrand F."/>
            <person name="Pallen M.J."/>
        </authorList>
    </citation>
    <scope>NUCLEOTIDE SEQUENCE</scope>
    <source>
        <strain evidence="2">ChiGjej4B4-7305</strain>
    </source>
</reference>
<dbReference type="Pfam" id="PF02237">
    <property type="entry name" value="BPL_C"/>
    <property type="match status" value="1"/>
</dbReference>
<dbReference type="EMBL" id="DXBY01000058">
    <property type="protein sequence ID" value="HIZ34789.1"/>
    <property type="molecule type" value="Genomic_DNA"/>
</dbReference>
<dbReference type="Gene3D" id="2.30.30.100">
    <property type="match status" value="1"/>
</dbReference>
<reference evidence="2" key="2">
    <citation type="submission" date="2021-04" db="EMBL/GenBank/DDBJ databases">
        <authorList>
            <person name="Gilroy R."/>
        </authorList>
    </citation>
    <scope>NUCLEOTIDE SEQUENCE</scope>
    <source>
        <strain evidence="2">ChiGjej4B4-7305</strain>
    </source>
</reference>
<dbReference type="AlphaFoldDB" id="A0A9D2EBV6"/>
<protein>
    <submittedName>
        <fullName evidence="2">Biotin--[acetyl-CoA-carboxylase] ligase</fullName>
    </submittedName>
</protein>
<feature type="non-terminal residue" evidence="2">
    <location>
        <position position="1"/>
    </location>
</feature>